<evidence type="ECO:0000313" key="2">
    <source>
        <dbReference type="EMBL" id="CAA9532912.1"/>
    </source>
</evidence>
<feature type="non-terminal residue" evidence="2">
    <location>
        <position position="124"/>
    </location>
</feature>
<sequence length="124" mass="13681">GCATHPLGRIRAVQVRPAAVRRRRQRPGVGQGRRGHPRADPGLRGRRHPPPRRWRERELHGAPDRVPRGRRRADVPDPLAPDRQDRGRPARQGAPRSALLPARPDRARGTDQGAAAQAGPAHPL</sequence>
<dbReference type="EMBL" id="CADCWG010000002">
    <property type="protein sequence ID" value="CAA9532912.1"/>
    <property type="molecule type" value="Genomic_DNA"/>
</dbReference>
<protein>
    <submittedName>
        <fullName evidence="2">LSU ribosomal protein L19p</fullName>
    </submittedName>
</protein>
<feature type="compositionally biased region" description="Low complexity" evidence="1">
    <location>
        <begin position="110"/>
        <end position="124"/>
    </location>
</feature>
<gene>
    <name evidence="2" type="ORF">AVDCRST_MAG49-27</name>
</gene>
<name>A0A6J4TVM4_9BACT</name>
<reference evidence="2" key="1">
    <citation type="submission" date="2020-02" db="EMBL/GenBank/DDBJ databases">
        <authorList>
            <person name="Meier V. D."/>
        </authorList>
    </citation>
    <scope>NUCLEOTIDE SEQUENCE</scope>
    <source>
        <strain evidence="2">AVDCRST_MAG49</strain>
    </source>
</reference>
<feature type="region of interest" description="Disordered" evidence="1">
    <location>
        <begin position="13"/>
        <end position="124"/>
    </location>
</feature>
<accession>A0A6J4TVM4</accession>
<proteinExistence type="predicted"/>
<keyword evidence="2" id="KW-0687">Ribonucleoprotein</keyword>
<evidence type="ECO:0000256" key="1">
    <source>
        <dbReference type="SAM" id="MobiDB-lite"/>
    </source>
</evidence>
<keyword evidence="2" id="KW-0689">Ribosomal protein</keyword>
<feature type="non-terminal residue" evidence="2">
    <location>
        <position position="1"/>
    </location>
</feature>
<organism evidence="2">
    <name type="scientific">uncultured Thermomicrobiales bacterium</name>
    <dbReference type="NCBI Taxonomy" id="1645740"/>
    <lineage>
        <taxon>Bacteria</taxon>
        <taxon>Pseudomonadati</taxon>
        <taxon>Thermomicrobiota</taxon>
        <taxon>Thermomicrobia</taxon>
        <taxon>Thermomicrobiales</taxon>
        <taxon>environmental samples</taxon>
    </lineage>
</organism>
<feature type="compositionally biased region" description="Basic and acidic residues" evidence="1">
    <location>
        <begin position="53"/>
        <end position="88"/>
    </location>
</feature>
<dbReference type="AlphaFoldDB" id="A0A6J4TVM4"/>
<dbReference type="GO" id="GO:0005840">
    <property type="term" value="C:ribosome"/>
    <property type="evidence" value="ECO:0007669"/>
    <property type="project" value="UniProtKB-KW"/>
</dbReference>